<keyword evidence="2" id="KW-1185">Reference proteome</keyword>
<evidence type="ECO:0000313" key="1">
    <source>
        <dbReference type="EMBL" id="KAJ8672610.1"/>
    </source>
</evidence>
<dbReference type="Proteomes" id="UP001239111">
    <property type="component" value="Chromosome 3"/>
</dbReference>
<name>A0ACC2NMV4_9HYME</name>
<dbReference type="EMBL" id="CM056743">
    <property type="protein sequence ID" value="KAJ8672610.1"/>
    <property type="molecule type" value="Genomic_DNA"/>
</dbReference>
<evidence type="ECO:0000313" key="2">
    <source>
        <dbReference type="Proteomes" id="UP001239111"/>
    </source>
</evidence>
<organism evidence="1 2">
    <name type="scientific">Eretmocerus hayati</name>
    <dbReference type="NCBI Taxonomy" id="131215"/>
    <lineage>
        <taxon>Eukaryota</taxon>
        <taxon>Metazoa</taxon>
        <taxon>Ecdysozoa</taxon>
        <taxon>Arthropoda</taxon>
        <taxon>Hexapoda</taxon>
        <taxon>Insecta</taxon>
        <taxon>Pterygota</taxon>
        <taxon>Neoptera</taxon>
        <taxon>Endopterygota</taxon>
        <taxon>Hymenoptera</taxon>
        <taxon>Apocrita</taxon>
        <taxon>Proctotrupomorpha</taxon>
        <taxon>Chalcidoidea</taxon>
        <taxon>Aphelinidae</taxon>
        <taxon>Aphelininae</taxon>
        <taxon>Eretmocerus</taxon>
    </lineage>
</organism>
<accession>A0ACC2NMV4</accession>
<sequence>MNYDQCPASTRTEIYEFYKYAPNAEQLLNKAILAVGIAGRCQGNELIQILTIDLKVYDTKAYIRIQKDMKQQQYKITGSALTIVKRYVRARQHLNHPQLFVIQRNEIFHNEPIVLAMIDMACQAAARFLALPEAFKYDRMCLLKTAEFIADEVEYVEDKKMYHNR</sequence>
<comment type="caution">
    <text evidence="1">The sequence shown here is derived from an EMBL/GenBank/DDBJ whole genome shotgun (WGS) entry which is preliminary data.</text>
</comment>
<protein>
    <submittedName>
        <fullName evidence="1">Uncharacterized protein</fullName>
    </submittedName>
</protein>
<proteinExistence type="predicted"/>
<reference evidence="1" key="1">
    <citation type="submission" date="2023-04" db="EMBL/GenBank/DDBJ databases">
        <title>A chromosome-level genome assembly of the parasitoid wasp Eretmocerus hayati.</title>
        <authorList>
            <person name="Zhong Y."/>
            <person name="Liu S."/>
            <person name="Liu Y."/>
        </authorList>
    </citation>
    <scope>NUCLEOTIDE SEQUENCE</scope>
    <source>
        <strain evidence="1">ZJU_SS_LIU_2023</strain>
    </source>
</reference>
<gene>
    <name evidence="1" type="ORF">QAD02_003869</name>
</gene>